<feature type="transmembrane region" description="Helical" evidence="1">
    <location>
        <begin position="21"/>
        <end position="44"/>
    </location>
</feature>
<sequence length="119" mass="13824">MAFPLPRFEKCCCCLPLRTGSLLIGYVSIVFSLLSISGISYSLFRVVTFVQNNENPPDQEHSKEEYDRITISLYISHGYILFVYLYYTVMNLMLIIGVHLVSLRYLFSYSITENRLTFL</sequence>
<organism evidence="2 3">
    <name type="scientific">Danaus plexippus plexippus</name>
    <dbReference type="NCBI Taxonomy" id="278856"/>
    <lineage>
        <taxon>Eukaryota</taxon>
        <taxon>Metazoa</taxon>
        <taxon>Ecdysozoa</taxon>
        <taxon>Arthropoda</taxon>
        <taxon>Hexapoda</taxon>
        <taxon>Insecta</taxon>
        <taxon>Pterygota</taxon>
        <taxon>Neoptera</taxon>
        <taxon>Endopterygota</taxon>
        <taxon>Lepidoptera</taxon>
        <taxon>Glossata</taxon>
        <taxon>Ditrysia</taxon>
        <taxon>Papilionoidea</taxon>
        <taxon>Nymphalidae</taxon>
        <taxon>Danainae</taxon>
        <taxon>Danaini</taxon>
        <taxon>Danaina</taxon>
        <taxon>Danaus</taxon>
        <taxon>Danaus</taxon>
    </lineage>
</organism>
<keyword evidence="1" id="KW-0812">Transmembrane</keyword>
<keyword evidence="1" id="KW-1133">Transmembrane helix</keyword>
<protein>
    <submittedName>
        <fullName evidence="2">Uncharacterized protein</fullName>
    </submittedName>
</protein>
<dbReference type="InParanoid" id="A0A212EH95"/>
<evidence type="ECO:0000313" key="2">
    <source>
        <dbReference type="EMBL" id="OWR40841.1"/>
    </source>
</evidence>
<proteinExistence type="predicted"/>
<accession>A0A212EH95</accession>
<evidence type="ECO:0000313" key="3">
    <source>
        <dbReference type="Proteomes" id="UP000007151"/>
    </source>
</evidence>
<dbReference type="Proteomes" id="UP000007151">
    <property type="component" value="Unassembled WGS sequence"/>
</dbReference>
<dbReference type="AlphaFoldDB" id="A0A212EH95"/>
<keyword evidence="3" id="KW-1185">Reference proteome</keyword>
<name>A0A212EH95_DANPL</name>
<keyword evidence="1" id="KW-0472">Membrane</keyword>
<comment type="caution">
    <text evidence="2">The sequence shown here is derived from an EMBL/GenBank/DDBJ whole genome shotgun (WGS) entry which is preliminary data.</text>
</comment>
<evidence type="ECO:0000256" key="1">
    <source>
        <dbReference type="SAM" id="Phobius"/>
    </source>
</evidence>
<feature type="transmembrane region" description="Helical" evidence="1">
    <location>
        <begin position="84"/>
        <end position="107"/>
    </location>
</feature>
<dbReference type="EMBL" id="AGBW02014937">
    <property type="protein sequence ID" value="OWR40841.1"/>
    <property type="molecule type" value="Genomic_DNA"/>
</dbReference>
<gene>
    <name evidence="2" type="ORF">KGM_205459</name>
</gene>
<dbReference type="KEGG" id="dpl:KGM_205459"/>
<reference evidence="2 3" key="1">
    <citation type="journal article" date="2011" name="Cell">
        <title>The monarch butterfly genome yields insights into long-distance migration.</title>
        <authorList>
            <person name="Zhan S."/>
            <person name="Merlin C."/>
            <person name="Boore J.L."/>
            <person name="Reppert S.M."/>
        </authorList>
    </citation>
    <scope>NUCLEOTIDE SEQUENCE [LARGE SCALE GENOMIC DNA]</scope>
    <source>
        <strain evidence="2">F-2</strain>
    </source>
</reference>